<keyword evidence="3" id="KW-1185">Reference proteome</keyword>
<gene>
    <name evidence="2" type="ORF">PTXU04_00036</name>
</gene>
<name>A0A482MU62_9CAUD</name>
<dbReference type="EMBL" id="MK373772">
    <property type="protein sequence ID" value="QBQ76650.1"/>
    <property type="molecule type" value="Genomic_DNA"/>
</dbReference>
<evidence type="ECO:0000313" key="2">
    <source>
        <dbReference type="EMBL" id="QBQ76650.1"/>
    </source>
</evidence>
<feature type="region of interest" description="Disordered" evidence="1">
    <location>
        <begin position="196"/>
        <end position="226"/>
    </location>
</feature>
<protein>
    <submittedName>
        <fullName evidence="2">Uncharacterized protein</fullName>
    </submittedName>
</protein>
<reference evidence="2 3" key="1">
    <citation type="submission" date="2019-01" db="EMBL/GenBank/DDBJ databases">
        <title>Still something new to discover - new insights into E. coli phage diversity and taxonomy.</title>
        <authorList>
            <person name="Korf I.H.E."/>
            <person name="Adriaennsens E."/>
            <person name="Dreiseikelmann B."/>
            <person name="Kropinski A."/>
            <person name="Nimtz M."/>
            <person name="Meier-Kolthoff J.P."/>
            <person name="Rohde M."/>
            <person name="van Raaij M."/>
            <person name="Wittmann J."/>
        </authorList>
    </citation>
    <scope>NUCLEOTIDE SEQUENCE [LARGE SCALE GENOMIC DNA]</scope>
</reference>
<sequence length="226" mass="24906">MESEIMAQRIAAIHLIPANSALGSPIIAASISIFGEEKHRYDYVLQDWEKVTDHYGDDVFKKFIYSNVQTLVNSGAELIGANMMASRIVGRQTQHQCNATIWQNHYESHVSHYAYLYAVTNDKKQLMLKGHNFDGSTLNAANRFVAEQERSIPTMTDSPDKGLMMLEELFYKAKKLLGHDVDSPNVKILKTAAPSLATPSLPPLPGAPSLPPKLPGAPGLPPLPKL</sequence>
<evidence type="ECO:0000313" key="3">
    <source>
        <dbReference type="Proteomes" id="UP000307461"/>
    </source>
</evidence>
<dbReference type="Proteomes" id="UP000307461">
    <property type="component" value="Segment"/>
</dbReference>
<accession>A0A482MU62</accession>
<proteinExistence type="predicted"/>
<evidence type="ECO:0000256" key="1">
    <source>
        <dbReference type="SAM" id="MobiDB-lite"/>
    </source>
</evidence>
<organism evidence="2 3">
    <name type="scientific">Escherichia phage PTXU04</name>
    <dbReference type="NCBI Taxonomy" id="2508206"/>
    <lineage>
        <taxon>Viruses</taxon>
        <taxon>Duplodnaviria</taxon>
        <taxon>Heunggongvirae</taxon>
        <taxon>Uroviricota</taxon>
        <taxon>Caudoviricetes</taxon>
        <taxon>Xuquatrovirus</taxon>
        <taxon>Xuquatrovirus PTXU04</taxon>
    </lineage>
</organism>
<feature type="compositionally biased region" description="Pro residues" evidence="1">
    <location>
        <begin position="200"/>
        <end position="226"/>
    </location>
</feature>